<comment type="catalytic activity">
    <reaction evidence="15">
        <text>(3R)-3-hydroxy-10'-apo-beta-carotenal + O2 = 4,9-dimethyldodeca-2,4,6,8,10-pentaenedial + (3R)-hydroxy-beta-ionone</text>
        <dbReference type="Rhea" id="RHEA:68424"/>
        <dbReference type="ChEBI" id="CHEBI:15379"/>
        <dbReference type="ChEBI" id="CHEBI:53171"/>
        <dbReference type="ChEBI" id="CHEBI:53173"/>
        <dbReference type="ChEBI" id="CHEBI:177902"/>
    </reaction>
    <physiologicalReaction direction="left-to-right" evidence="15">
        <dbReference type="Rhea" id="RHEA:68425"/>
    </physiologicalReaction>
</comment>
<sequence length="609" mass="69115">MSKPDENRSKRKKEAKNEASENPPLPSLENKDLSLSEGSHLHQKTEALETALNAHPRRQKQLDREVRDALPFLLLTSCFHSIGVDSLVLNQKPQQRVTFRHQKGLECLSPFFTSVEETPQVIQTKIEGQVPRWLKGKLLRNGPGKFEFGKDKYNHWFDGMALLHQFEIEDGIVKYRSKFLRSDSYLTNSKNNRIMISEFGTMAVPDPCKTIFERFMSRFEAPKITDNCNVNYVVYKGDYYVDWKKYIAVNGATAHPHYDADGTAYNMGNSYGKHGSNYNIICVPPQTPGSDDSSLQGAKVVCTIEPEDRMKPSYYHSFGMSKNYIIFIEQPLKMNLWKFLAAKAFGKSFLDGITWEPQHNTRFHVVNKLTGQVLPGQYRSKALLTFHQINAFEDQGCIVLDLCCQDDGQALDIYRLQNLHKAGEAQDQVYNSIATPYPRRFVLPLNIDDKKPVGENLSPLSYTSATAVKEADGKIWCTYESLHDEKLEKAGGLEFPQINYARCNGKKYRYFYGCGFGHLVGDSLIKIDLNTKEMKIWQEDGMYPSEPVFVPEPNSATEDGGVILSVVLTPKQNQGSFLLVLDAKDFTELGRAEVPVQIPYGFHGIFVPH</sequence>
<evidence type="ECO:0000256" key="10">
    <source>
        <dbReference type="ARBA" id="ARBA00035797"/>
    </source>
</evidence>
<comment type="similarity">
    <text evidence="3 24">Belongs to the carotenoid oxygenase family.</text>
</comment>
<keyword evidence="6" id="KW-0560">Oxidoreductase</keyword>
<protein>
    <recommendedName>
        <fullName evidence="13">Carotenoid-cleaving dioxygenase, mitochondrial</fullName>
        <ecNumber evidence="12">1.13.11.71</ecNumber>
    </recommendedName>
</protein>
<evidence type="ECO:0000256" key="11">
    <source>
        <dbReference type="ARBA" id="ARBA00036274"/>
    </source>
</evidence>
<dbReference type="PANTHER" id="PTHR10543:SF122">
    <property type="entry name" value="CAROTENOID-CLEAVING DIOXYGENASE, MITOCHONDRIAL"/>
    <property type="match status" value="1"/>
</dbReference>
<comment type="catalytic activity">
    <reaction evidence="22">
        <text>beta-cryptoxanthin + O2 = all-trans-10'-apo-beta-carotenal + (3R)-hydroxy-beta-ionone</text>
        <dbReference type="Rhea" id="RHEA:68440"/>
        <dbReference type="ChEBI" id="CHEBI:10362"/>
        <dbReference type="ChEBI" id="CHEBI:15379"/>
        <dbReference type="ChEBI" id="CHEBI:53153"/>
        <dbReference type="ChEBI" id="CHEBI:53173"/>
    </reaction>
    <physiologicalReaction direction="left-to-right" evidence="22">
        <dbReference type="Rhea" id="RHEA:68441"/>
    </physiologicalReaction>
</comment>
<keyword evidence="27" id="KW-1185">Reference proteome</keyword>
<keyword evidence="7" id="KW-0408">Iron</keyword>
<evidence type="ECO:0000313" key="27">
    <source>
        <dbReference type="Proteomes" id="UP000826234"/>
    </source>
</evidence>
<evidence type="ECO:0000256" key="22">
    <source>
        <dbReference type="ARBA" id="ARBA00049190"/>
    </source>
</evidence>
<accession>A0ABQ7T180</accession>
<comment type="caution">
    <text evidence="26">The sequence shown here is derived from an EMBL/GenBank/DDBJ whole genome shotgun (WGS) entry which is preliminary data.</text>
</comment>
<comment type="catalytic activity">
    <reaction evidence="20">
        <text>lutein + O2 = (3R,6R)-3-hydroxy-10'-apo-alpha-carotenal + (3R)-hydroxy-beta-ionone</text>
        <dbReference type="Rhea" id="RHEA:68432"/>
        <dbReference type="ChEBI" id="CHEBI:15379"/>
        <dbReference type="ChEBI" id="CHEBI:28838"/>
        <dbReference type="ChEBI" id="CHEBI:53173"/>
        <dbReference type="ChEBI" id="CHEBI:177903"/>
    </reaction>
    <physiologicalReaction direction="left-to-right" evidence="20">
        <dbReference type="Rhea" id="RHEA:68433"/>
    </physiologicalReaction>
</comment>
<evidence type="ECO:0000256" key="4">
    <source>
        <dbReference type="ARBA" id="ARBA00022723"/>
    </source>
</evidence>
<comment type="catalytic activity">
    <reaction evidence="23">
        <text>13-cis-lycopene + O2 = 13-cis-10'-apo-lycopenal + (3E,5E)-6,10-dimethylundeca-3,5,9-trien-2-one</text>
        <dbReference type="Rhea" id="RHEA:68448"/>
        <dbReference type="ChEBI" id="CHEBI:15379"/>
        <dbReference type="ChEBI" id="CHEBI:67207"/>
        <dbReference type="ChEBI" id="CHEBI:177907"/>
        <dbReference type="ChEBI" id="CHEBI:177908"/>
    </reaction>
    <physiologicalReaction direction="left-to-right" evidence="23">
        <dbReference type="Rhea" id="RHEA:68449"/>
    </physiologicalReaction>
</comment>
<evidence type="ECO:0000256" key="8">
    <source>
        <dbReference type="ARBA" id="ARBA00023098"/>
    </source>
</evidence>
<evidence type="ECO:0000256" key="14">
    <source>
        <dbReference type="ARBA" id="ARBA00045336"/>
    </source>
</evidence>
<evidence type="ECO:0000256" key="19">
    <source>
        <dbReference type="ARBA" id="ARBA00048381"/>
    </source>
</evidence>
<evidence type="ECO:0000256" key="6">
    <source>
        <dbReference type="ARBA" id="ARBA00023002"/>
    </source>
</evidence>
<feature type="compositionally biased region" description="Basic and acidic residues" evidence="25">
    <location>
        <begin position="29"/>
        <end position="42"/>
    </location>
</feature>
<evidence type="ECO:0000256" key="24">
    <source>
        <dbReference type="RuleBase" id="RU003799"/>
    </source>
</evidence>
<dbReference type="EC" id="1.13.11.71" evidence="12"/>
<evidence type="ECO:0000256" key="17">
    <source>
        <dbReference type="ARBA" id="ARBA00047865"/>
    </source>
</evidence>
<comment type="subcellular location">
    <subcellularLocation>
        <location evidence="2">Mitochondrion</location>
    </subcellularLocation>
</comment>
<comment type="function">
    <text evidence="14">Broad specificity mitochondrial dioxygenase that mediates the asymmetric oxidative cleavage of carotenoids. Cleaves carotenes (pure hydrocarbon carotenoids) such as all-trans-beta-carotene and lycopene as well as xanthophylls (oxygenated carotenoids) such as zeaxanthin, lutein and beta-cryptoxanthin at both the 9,10 and the 9',10' carbon-carbon double bond. Through its function in carotenoids metabolism regulates oxidative stress and the production of important signaling molecules.</text>
</comment>
<comment type="catalytic activity">
    <reaction evidence="16">
        <text>5-cis-lycopene + O2 = 5-cis-10'-apo-lycopenal + (3E,5E)-6,10-dimethylundeca-3,5,9-trien-2-one</text>
        <dbReference type="Rhea" id="RHEA:68444"/>
        <dbReference type="ChEBI" id="CHEBI:15379"/>
        <dbReference type="ChEBI" id="CHEBI:67207"/>
        <dbReference type="ChEBI" id="CHEBI:177905"/>
        <dbReference type="ChEBI" id="CHEBI:177906"/>
    </reaction>
    <physiologicalReaction direction="left-to-right" evidence="16">
        <dbReference type="Rhea" id="RHEA:68445"/>
    </physiologicalReaction>
</comment>
<evidence type="ECO:0000256" key="3">
    <source>
        <dbReference type="ARBA" id="ARBA00006787"/>
    </source>
</evidence>
<evidence type="ECO:0000256" key="1">
    <source>
        <dbReference type="ARBA" id="ARBA00001954"/>
    </source>
</evidence>
<keyword evidence="4" id="KW-0479">Metal-binding</keyword>
<proteinExistence type="inferred from homology"/>
<evidence type="ECO:0000256" key="15">
    <source>
        <dbReference type="ARBA" id="ARBA00047577"/>
    </source>
</evidence>
<dbReference type="PANTHER" id="PTHR10543">
    <property type="entry name" value="BETA-CAROTENE DIOXYGENASE"/>
    <property type="match status" value="1"/>
</dbReference>
<name>A0ABQ7T180_PHRPL</name>
<comment type="catalytic activity">
    <reaction evidence="11">
        <text>(3R,6R)-3-hydroxy-10'-apo-alpha-carotenal + O2 = (3R,6R)-hydroxy-alpha-ionone + 4,9-dimethyldodeca-2,4,6,8,10-pentaenedial</text>
        <dbReference type="Rhea" id="RHEA:68436"/>
        <dbReference type="ChEBI" id="CHEBI:15379"/>
        <dbReference type="ChEBI" id="CHEBI:53171"/>
        <dbReference type="ChEBI" id="CHEBI:177903"/>
        <dbReference type="ChEBI" id="CHEBI:177904"/>
    </reaction>
    <physiologicalReaction direction="left-to-right" evidence="11">
        <dbReference type="Rhea" id="RHEA:68437"/>
    </physiologicalReaction>
</comment>
<evidence type="ECO:0000256" key="9">
    <source>
        <dbReference type="ARBA" id="ARBA00023128"/>
    </source>
</evidence>
<reference evidence="26 27" key="1">
    <citation type="journal article" date="2022" name="Gigascience">
        <title>A chromosome-level genome assembly and annotation of the desert horned lizard, Phrynosoma platyrhinos, provides insight into chromosomal rearrangements among reptiles.</title>
        <authorList>
            <person name="Koochekian N."/>
            <person name="Ascanio A."/>
            <person name="Farleigh K."/>
            <person name="Card D.C."/>
            <person name="Schield D.R."/>
            <person name="Castoe T.A."/>
            <person name="Jezkova T."/>
        </authorList>
    </citation>
    <scope>NUCLEOTIDE SEQUENCE [LARGE SCALE GENOMIC DNA]</scope>
    <source>
        <strain evidence="26">NK-2021</strain>
    </source>
</reference>
<comment type="catalytic activity">
    <reaction evidence="10">
        <text>all-trans-zeaxanthin + O2 = (3R)-3-hydroxy-10'-apo-beta-carotenal + (3R)-hydroxy-beta-ionone</text>
        <dbReference type="Rhea" id="RHEA:68104"/>
        <dbReference type="ChEBI" id="CHEBI:15379"/>
        <dbReference type="ChEBI" id="CHEBI:27547"/>
        <dbReference type="ChEBI" id="CHEBI:53173"/>
        <dbReference type="ChEBI" id="CHEBI:177902"/>
    </reaction>
    <physiologicalReaction direction="left-to-right" evidence="10">
        <dbReference type="Rhea" id="RHEA:68105"/>
    </physiologicalReaction>
</comment>
<evidence type="ECO:0000256" key="2">
    <source>
        <dbReference type="ARBA" id="ARBA00004173"/>
    </source>
</evidence>
<comment type="catalytic activity">
    <reaction evidence="19">
        <text>all-trans-zeaxanthin + 2 O2 = 4,9-dimethyldodeca-2,4,6,8,10-pentaenedial + 2 (3R)-hydroxy-beta-ionone</text>
        <dbReference type="Rhea" id="RHEA:26393"/>
        <dbReference type="ChEBI" id="CHEBI:15379"/>
        <dbReference type="ChEBI" id="CHEBI:27547"/>
        <dbReference type="ChEBI" id="CHEBI:53171"/>
        <dbReference type="ChEBI" id="CHEBI:53173"/>
    </reaction>
    <physiologicalReaction direction="left-to-right" evidence="19">
        <dbReference type="Rhea" id="RHEA:26394"/>
    </physiologicalReaction>
</comment>
<comment type="catalytic activity">
    <reaction evidence="18">
        <text>all-trans-10'-apo-beta-carotenal + O2 = beta-ionone + 4,9-dimethyldodeca-2,4,6,8,10-pentaenedial</text>
        <dbReference type="Rhea" id="RHEA:68452"/>
        <dbReference type="ChEBI" id="CHEBI:15379"/>
        <dbReference type="ChEBI" id="CHEBI:32325"/>
        <dbReference type="ChEBI" id="CHEBI:53153"/>
        <dbReference type="ChEBI" id="CHEBI:53171"/>
    </reaction>
    <physiologicalReaction direction="left-to-right" evidence="18">
        <dbReference type="Rhea" id="RHEA:68453"/>
    </physiologicalReaction>
</comment>
<keyword evidence="5" id="KW-0223">Dioxygenase</keyword>
<dbReference type="InterPro" id="IPR004294">
    <property type="entry name" value="Carotenoid_Oase"/>
</dbReference>
<feature type="region of interest" description="Disordered" evidence="25">
    <location>
        <begin position="1"/>
        <end position="42"/>
    </location>
</feature>
<organism evidence="26 27">
    <name type="scientific">Phrynosoma platyrhinos</name>
    <name type="common">Desert horned lizard</name>
    <dbReference type="NCBI Taxonomy" id="52577"/>
    <lineage>
        <taxon>Eukaryota</taxon>
        <taxon>Metazoa</taxon>
        <taxon>Chordata</taxon>
        <taxon>Craniata</taxon>
        <taxon>Vertebrata</taxon>
        <taxon>Euteleostomi</taxon>
        <taxon>Lepidosauria</taxon>
        <taxon>Squamata</taxon>
        <taxon>Bifurcata</taxon>
        <taxon>Unidentata</taxon>
        <taxon>Episquamata</taxon>
        <taxon>Toxicofera</taxon>
        <taxon>Iguania</taxon>
        <taxon>Phrynosomatidae</taxon>
        <taxon>Phrynosomatinae</taxon>
        <taxon>Phrynosoma</taxon>
    </lineage>
</organism>
<evidence type="ECO:0000256" key="23">
    <source>
        <dbReference type="ARBA" id="ARBA00049207"/>
    </source>
</evidence>
<dbReference type="EMBL" id="JAIPUX010003283">
    <property type="protein sequence ID" value="KAH0623340.1"/>
    <property type="molecule type" value="Genomic_DNA"/>
</dbReference>
<keyword evidence="9" id="KW-0496">Mitochondrion</keyword>
<evidence type="ECO:0000256" key="18">
    <source>
        <dbReference type="ARBA" id="ARBA00048043"/>
    </source>
</evidence>
<comment type="catalytic activity">
    <reaction evidence="17">
        <text>lutein + O2 = (3R,6R)-hydroxy-alpha-ionone + (3R)-3-hydroxy-10'-apo-beta-carotenal</text>
        <dbReference type="Rhea" id="RHEA:68428"/>
        <dbReference type="ChEBI" id="CHEBI:15379"/>
        <dbReference type="ChEBI" id="CHEBI:28838"/>
        <dbReference type="ChEBI" id="CHEBI:177902"/>
        <dbReference type="ChEBI" id="CHEBI:177904"/>
    </reaction>
    <physiologicalReaction direction="left-to-right" evidence="17">
        <dbReference type="Rhea" id="RHEA:68429"/>
    </physiologicalReaction>
</comment>
<keyword evidence="8" id="KW-0443">Lipid metabolism</keyword>
<evidence type="ECO:0000256" key="13">
    <source>
        <dbReference type="ARBA" id="ARBA00040536"/>
    </source>
</evidence>
<evidence type="ECO:0000256" key="21">
    <source>
        <dbReference type="ARBA" id="ARBA00049156"/>
    </source>
</evidence>
<dbReference type="Proteomes" id="UP000826234">
    <property type="component" value="Unassembled WGS sequence"/>
</dbReference>
<evidence type="ECO:0000256" key="12">
    <source>
        <dbReference type="ARBA" id="ARBA00038847"/>
    </source>
</evidence>
<gene>
    <name evidence="26" type="ORF">JD844_031562</name>
</gene>
<dbReference type="Pfam" id="PF03055">
    <property type="entry name" value="RPE65"/>
    <property type="match status" value="2"/>
</dbReference>
<evidence type="ECO:0000256" key="16">
    <source>
        <dbReference type="ARBA" id="ARBA00047747"/>
    </source>
</evidence>
<evidence type="ECO:0000256" key="20">
    <source>
        <dbReference type="ARBA" id="ARBA00048862"/>
    </source>
</evidence>
<comment type="cofactor">
    <cofactor evidence="1">
        <name>Fe(2+)</name>
        <dbReference type="ChEBI" id="CHEBI:29033"/>
    </cofactor>
</comment>
<evidence type="ECO:0000313" key="26">
    <source>
        <dbReference type="EMBL" id="KAH0623340.1"/>
    </source>
</evidence>
<evidence type="ECO:0000256" key="25">
    <source>
        <dbReference type="SAM" id="MobiDB-lite"/>
    </source>
</evidence>
<evidence type="ECO:0000256" key="5">
    <source>
        <dbReference type="ARBA" id="ARBA00022964"/>
    </source>
</evidence>
<comment type="catalytic activity">
    <reaction evidence="21">
        <text>all-trans-beta-carotene + O2 = beta-ionone + all-trans-10'-apo-beta-carotenal</text>
        <dbReference type="Rhea" id="RHEA:26389"/>
        <dbReference type="ChEBI" id="CHEBI:15379"/>
        <dbReference type="ChEBI" id="CHEBI:17579"/>
        <dbReference type="ChEBI" id="CHEBI:32325"/>
        <dbReference type="ChEBI" id="CHEBI:53153"/>
        <dbReference type="EC" id="1.13.11.71"/>
    </reaction>
    <physiologicalReaction direction="left-to-right" evidence="21">
        <dbReference type="Rhea" id="RHEA:26390"/>
    </physiologicalReaction>
</comment>
<evidence type="ECO:0000256" key="7">
    <source>
        <dbReference type="ARBA" id="ARBA00023004"/>
    </source>
</evidence>